<evidence type="ECO:0008006" key="3">
    <source>
        <dbReference type="Google" id="ProtNLM"/>
    </source>
</evidence>
<sequence>MDPDLVLLIRAQAGVVARWQLREHGTPDSAVRTLIQARRWAVRYPGVCATVNGDLARAAELWAAVLACSRRPRLEPGVRHSPDAVLSHETAAELYGLADRPSAVIHVTVPDGRRRPVAAPGIRVHFSAHLADRRHPAQSPPRTRVEDTVLDLTQTAPDLDTAIDWLSRACGSRLTTPERLAAALRARRKVRHRRELQYALEDADDGAHNLFELRYYREVERAHGLPAGSRQIRRSLGEGTIYDDVDYGGHATVVHLDGRIHRHETRFRDMSRDNAAVVEGRDPLRYGWRDVTERPCHVAAQVALVLRRNGWAGWPRPCPRPGCLLRHIAEIA</sequence>
<evidence type="ECO:0000313" key="1">
    <source>
        <dbReference type="EMBL" id="GAA4607376.1"/>
    </source>
</evidence>
<accession>A0ABP8TJ26</accession>
<proteinExistence type="predicted"/>
<comment type="caution">
    <text evidence="1">The sequence shown here is derived from an EMBL/GenBank/DDBJ whole genome shotgun (WGS) entry which is preliminary data.</text>
</comment>
<organism evidence="1 2">
    <name type="scientific">Actinoallomurus liliacearum</name>
    <dbReference type="NCBI Taxonomy" id="1080073"/>
    <lineage>
        <taxon>Bacteria</taxon>
        <taxon>Bacillati</taxon>
        <taxon>Actinomycetota</taxon>
        <taxon>Actinomycetes</taxon>
        <taxon>Streptosporangiales</taxon>
        <taxon>Thermomonosporaceae</taxon>
        <taxon>Actinoallomurus</taxon>
    </lineage>
</organism>
<dbReference type="Proteomes" id="UP001500212">
    <property type="component" value="Unassembled WGS sequence"/>
</dbReference>
<evidence type="ECO:0000313" key="2">
    <source>
        <dbReference type="Proteomes" id="UP001500212"/>
    </source>
</evidence>
<protein>
    <recommendedName>
        <fullName evidence="3">Transcriptional regulator, AbiEi antitoxin, Type IV TA system</fullName>
    </recommendedName>
</protein>
<keyword evidence="2" id="KW-1185">Reference proteome</keyword>
<gene>
    <name evidence="1" type="ORF">GCM10023195_27900</name>
</gene>
<reference evidence="2" key="1">
    <citation type="journal article" date="2019" name="Int. J. Syst. Evol. Microbiol.">
        <title>The Global Catalogue of Microorganisms (GCM) 10K type strain sequencing project: providing services to taxonomists for standard genome sequencing and annotation.</title>
        <authorList>
            <consortium name="The Broad Institute Genomics Platform"/>
            <consortium name="The Broad Institute Genome Sequencing Center for Infectious Disease"/>
            <person name="Wu L."/>
            <person name="Ma J."/>
        </authorList>
    </citation>
    <scope>NUCLEOTIDE SEQUENCE [LARGE SCALE GENOMIC DNA]</scope>
    <source>
        <strain evidence="2">JCM 17938</strain>
    </source>
</reference>
<name>A0ABP8TJ26_9ACTN</name>
<dbReference type="EMBL" id="BAABHJ010000006">
    <property type="protein sequence ID" value="GAA4607376.1"/>
    <property type="molecule type" value="Genomic_DNA"/>
</dbReference>